<sequence>MKFAVCTASGNVLARFGNVTWARRFARENKPCVLWNTKTNKQLRF</sequence>
<gene>
    <name evidence="1" type="primary">40</name>
    <name evidence="1" type="ORF">PBI_INDLULAMITHI_40</name>
</gene>
<organism evidence="1 2">
    <name type="scientific">Mycobacterium phage Indlulamithi</name>
    <dbReference type="NCBI Taxonomy" id="2656582"/>
    <lineage>
        <taxon>Viruses</taxon>
        <taxon>Duplodnaviria</taxon>
        <taxon>Heunggongvirae</taxon>
        <taxon>Uroviricota</taxon>
        <taxon>Caudoviricetes</taxon>
        <taxon>Indlulamithivirus</taxon>
        <taxon>Indlulamithivirus indlulamithi</taxon>
    </lineage>
</organism>
<dbReference type="GeneID" id="55624479"/>
<evidence type="ECO:0000313" key="2">
    <source>
        <dbReference type="Proteomes" id="UP000423609"/>
    </source>
</evidence>
<dbReference type="Proteomes" id="UP000423609">
    <property type="component" value="Segment"/>
</dbReference>
<dbReference type="KEGG" id="vg:55624479"/>
<keyword evidence="2" id="KW-1185">Reference proteome</keyword>
<evidence type="ECO:0000313" key="1">
    <source>
        <dbReference type="EMBL" id="QGJ90150.1"/>
    </source>
</evidence>
<name>A0A649VCR7_9CAUD</name>
<dbReference type="EMBL" id="MN585993">
    <property type="protein sequence ID" value="QGJ90150.1"/>
    <property type="molecule type" value="Genomic_DNA"/>
</dbReference>
<reference evidence="1 2" key="1">
    <citation type="submission" date="2019-10" db="EMBL/GenBank/DDBJ databases">
        <authorList>
            <person name="Garlena R.A."/>
            <person name="Russell D.A."/>
            <person name="Pope W.H."/>
            <person name="Jacobs-Sera D."/>
            <person name="Hatfull G.F."/>
        </authorList>
    </citation>
    <scope>NUCLEOTIDE SEQUENCE [LARGE SCALE GENOMIC DNA]</scope>
</reference>
<accession>A0A649VCR7</accession>
<protein>
    <submittedName>
        <fullName evidence="1">Uncharacterized protein</fullName>
    </submittedName>
</protein>
<proteinExistence type="predicted"/>
<dbReference type="RefSeq" id="YP_009853792.1">
    <property type="nucleotide sequence ID" value="NC_048824.1"/>
</dbReference>